<dbReference type="SUPFAM" id="SSF52058">
    <property type="entry name" value="L domain-like"/>
    <property type="match status" value="1"/>
</dbReference>
<name>A0A314L158_NICAT</name>
<dbReference type="SMR" id="A0A314L158"/>
<dbReference type="Gene3D" id="3.80.10.10">
    <property type="entry name" value="Ribonuclease Inhibitor"/>
    <property type="match status" value="2"/>
</dbReference>
<protein>
    <submittedName>
        <fullName evidence="1">Leucine-rich repeat receptor-like protein kinase</fullName>
    </submittedName>
</protein>
<sequence>MNLKGQLSGDIEALSELQILDLSYNKGLTCSLPQSIGSLKSLSILILVGCGFNGLTPDTVGSLSQLVFLSLNSNNFIGAIPASIGNLSKLYWLDLADNRLNGPLPVSHGNTPGLDMLVHTKHFHLGKNQLSGEIPAQLFSSNMTLKHLLLEHNQLTGKIPPTLGLVKTLEVVRLDRNSLDGSIPSTLNNLTRTSELFLSNNEFTGPLPDLTGMNALNYLDMSTFSSADFPLWFSTLQSLTTLYTSLSLYIHACVYLSPTPSACGPAEFTSIHVQRRSLDAPVRRCERLAVVGTRRGRGRPKKYWEEVIRQDMVRLQISEDMALDRKVLRSSIRVVG</sequence>
<dbReference type="FunFam" id="3.80.10.10:FF:000542">
    <property type="entry name" value="Leucine-rich repeat protein kinase family protein"/>
    <property type="match status" value="1"/>
</dbReference>
<dbReference type="Pfam" id="PF00560">
    <property type="entry name" value="LRR_1"/>
    <property type="match status" value="3"/>
</dbReference>
<dbReference type="STRING" id="49451.A0A314L158"/>
<dbReference type="InterPro" id="IPR053213">
    <property type="entry name" value="RLP29"/>
</dbReference>
<evidence type="ECO:0000313" key="1">
    <source>
        <dbReference type="EMBL" id="OIT35205.1"/>
    </source>
</evidence>
<evidence type="ECO:0000313" key="2">
    <source>
        <dbReference type="Proteomes" id="UP000187609"/>
    </source>
</evidence>
<dbReference type="Proteomes" id="UP000187609">
    <property type="component" value="Unassembled WGS sequence"/>
</dbReference>
<dbReference type="InterPro" id="IPR032675">
    <property type="entry name" value="LRR_dom_sf"/>
</dbReference>
<reference evidence="1" key="1">
    <citation type="submission" date="2016-11" db="EMBL/GenBank/DDBJ databases">
        <title>The genome of Nicotiana attenuata.</title>
        <authorList>
            <person name="Xu S."/>
            <person name="Brockmoeller T."/>
            <person name="Gaquerel E."/>
            <person name="Navarro A."/>
            <person name="Kuhl H."/>
            <person name="Gase K."/>
            <person name="Ling Z."/>
            <person name="Zhou W."/>
            <person name="Kreitzer C."/>
            <person name="Stanke M."/>
            <person name="Tang H."/>
            <person name="Lyons E."/>
            <person name="Pandey P."/>
            <person name="Pandey S.P."/>
            <person name="Timmermann B."/>
            <person name="Baldwin I.T."/>
        </authorList>
    </citation>
    <scope>NUCLEOTIDE SEQUENCE [LARGE SCALE GENOMIC DNA]</scope>
    <source>
        <strain evidence="1">UT</strain>
    </source>
</reference>
<dbReference type="GO" id="GO:0016301">
    <property type="term" value="F:kinase activity"/>
    <property type="evidence" value="ECO:0007669"/>
    <property type="project" value="UniProtKB-KW"/>
</dbReference>
<dbReference type="EMBL" id="MJEQ01000590">
    <property type="protein sequence ID" value="OIT35205.1"/>
    <property type="molecule type" value="Genomic_DNA"/>
</dbReference>
<comment type="caution">
    <text evidence="1">The sequence shown here is derived from an EMBL/GenBank/DDBJ whole genome shotgun (WGS) entry which is preliminary data.</text>
</comment>
<accession>A0A314L158</accession>
<organism evidence="1 2">
    <name type="scientific">Nicotiana attenuata</name>
    <name type="common">Coyote tobacco</name>
    <dbReference type="NCBI Taxonomy" id="49451"/>
    <lineage>
        <taxon>Eukaryota</taxon>
        <taxon>Viridiplantae</taxon>
        <taxon>Streptophyta</taxon>
        <taxon>Embryophyta</taxon>
        <taxon>Tracheophyta</taxon>
        <taxon>Spermatophyta</taxon>
        <taxon>Magnoliopsida</taxon>
        <taxon>eudicotyledons</taxon>
        <taxon>Gunneridae</taxon>
        <taxon>Pentapetalae</taxon>
        <taxon>asterids</taxon>
        <taxon>lamiids</taxon>
        <taxon>Solanales</taxon>
        <taxon>Solanaceae</taxon>
        <taxon>Nicotianoideae</taxon>
        <taxon>Nicotianeae</taxon>
        <taxon>Nicotiana</taxon>
    </lineage>
</organism>
<proteinExistence type="predicted"/>
<dbReference type="InterPro" id="IPR001611">
    <property type="entry name" value="Leu-rich_rpt"/>
</dbReference>
<dbReference type="PANTHER" id="PTHR48009">
    <property type="entry name" value="LEUCINE-RICH REPEAT (LRR) FAMILY PROTEIN"/>
    <property type="match status" value="1"/>
</dbReference>
<dbReference type="PANTHER" id="PTHR48009:SF16">
    <property type="entry name" value="LEUCINE-RICH REPEAT-CONTAINING N-TERMINAL PLANT-TYPE DOMAIN-CONTAINING PROTEIN"/>
    <property type="match status" value="1"/>
</dbReference>
<dbReference type="Gramene" id="OIT35205">
    <property type="protein sequence ID" value="OIT35205"/>
    <property type="gene ID" value="A4A49_24260"/>
</dbReference>
<dbReference type="AlphaFoldDB" id="A0A314L158"/>
<keyword evidence="2" id="KW-1185">Reference proteome</keyword>
<gene>
    <name evidence="1" type="ORF">A4A49_24260</name>
</gene>